<evidence type="ECO:0000313" key="3">
    <source>
        <dbReference type="Proteomes" id="UP000663880"/>
    </source>
</evidence>
<keyword evidence="3" id="KW-1185">Reference proteome</keyword>
<evidence type="ECO:0000256" key="1">
    <source>
        <dbReference type="SAM" id="MobiDB-lite"/>
    </source>
</evidence>
<protein>
    <submittedName>
        <fullName evidence="2">Uncharacterized protein</fullName>
    </submittedName>
</protein>
<proteinExistence type="predicted"/>
<dbReference type="OrthoDB" id="7480269at2759"/>
<feature type="region of interest" description="Disordered" evidence="1">
    <location>
        <begin position="82"/>
        <end position="183"/>
    </location>
</feature>
<evidence type="ECO:0000313" key="2">
    <source>
        <dbReference type="EMBL" id="CAF4918408.1"/>
    </source>
</evidence>
<name>A0A821W2J4_9NEOP</name>
<dbReference type="Proteomes" id="UP000663880">
    <property type="component" value="Unassembled WGS sequence"/>
</dbReference>
<reference evidence="2" key="1">
    <citation type="submission" date="2021-02" db="EMBL/GenBank/DDBJ databases">
        <authorList>
            <person name="Steward A R."/>
        </authorList>
    </citation>
    <scope>NUCLEOTIDE SEQUENCE</scope>
</reference>
<sequence>MQLLHLCERSAIDDTVRSLRMLVLPWTPGRGEWVLHSLSYLPWQQGGVFQTLVDKHFPAPDRERINRLLGLEPKKAPLITLPAVTNGKNGVDDDANTSKRKLTSRQQANMAAKRARGGSSSDKFFRGSEDELELEPDSDEERRVSDSDLSDTNPFQFKPWVNRKKKQTKKKKVAAKKKNTTQDKIETMFEKKNTTPTVTVKTNSGQSLTGTPVGTNGLYLGN</sequence>
<organism evidence="2 3">
    <name type="scientific">Pieris macdunnoughi</name>
    <dbReference type="NCBI Taxonomy" id="345717"/>
    <lineage>
        <taxon>Eukaryota</taxon>
        <taxon>Metazoa</taxon>
        <taxon>Ecdysozoa</taxon>
        <taxon>Arthropoda</taxon>
        <taxon>Hexapoda</taxon>
        <taxon>Insecta</taxon>
        <taxon>Pterygota</taxon>
        <taxon>Neoptera</taxon>
        <taxon>Endopterygota</taxon>
        <taxon>Lepidoptera</taxon>
        <taxon>Glossata</taxon>
        <taxon>Ditrysia</taxon>
        <taxon>Papilionoidea</taxon>
        <taxon>Pieridae</taxon>
        <taxon>Pierinae</taxon>
        <taxon>Pieris</taxon>
    </lineage>
</organism>
<dbReference type="AlphaFoldDB" id="A0A821W2J4"/>
<feature type="compositionally biased region" description="Basic residues" evidence="1">
    <location>
        <begin position="161"/>
        <end position="179"/>
    </location>
</feature>
<dbReference type="EMBL" id="CAJOBZ010000052">
    <property type="protein sequence ID" value="CAF4918408.1"/>
    <property type="molecule type" value="Genomic_DNA"/>
</dbReference>
<gene>
    <name evidence="2" type="ORF">PMACD_LOCUS12804</name>
</gene>
<comment type="caution">
    <text evidence="2">The sequence shown here is derived from an EMBL/GenBank/DDBJ whole genome shotgun (WGS) entry which is preliminary data.</text>
</comment>
<accession>A0A821W2J4</accession>
<feature type="region of interest" description="Disordered" evidence="1">
    <location>
        <begin position="196"/>
        <end position="222"/>
    </location>
</feature>
<feature type="compositionally biased region" description="Polar residues" evidence="1">
    <location>
        <begin position="204"/>
        <end position="214"/>
    </location>
</feature>
<feature type="compositionally biased region" description="Acidic residues" evidence="1">
    <location>
        <begin position="130"/>
        <end position="139"/>
    </location>
</feature>